<proteinExistence type="predicted"/>
<reference evidence="2" key="2">
    <citation type="journal article" date="2018" name="Plant J.">
        <title>The Sorghum bicolor reference genome: improved assembly, gene annotations, a transcriptome atlas, and signatures of genome organization.</title>
        <authorList>
            <person name="McCormick R.F."/>
            <person name="Truong S.K."/>
            <person name="Sreedasyam A."/>
            <person name="Jenkins J."/>
            <person name="Shu S."/>
            <person name="Sims D."/>
            <person name="Kennedy M."/>
            <person name="Amirebrahimi M."/>
            <person name="Weers B.D."/>
            <person name="McKinley B."/>
            <person name="Mattison A."/>
            <person name="Morishige D.T."/>
            <person name="Grimwood J."/>
            <person name="Schmutz J."/>
            <person name="Mullet J.E."/>
        </authorList>
    </citation>
    <scope>NUCLEOTIDE SEQUENCE [LARGE SCALE GENOMIC DNA]</scope>
    <source>
        <strain evidence="2">cv. BTx623</strain>
    </source>
</reference>
<evidence type="ECO:0000313" key="1">
    <source>
        <dbReference type="EMBL" id="KXG35866.2"/>
    </source>
</evidence>
<name>A0A1B6QD67_SORBI</name>
<dbReference type="Gramene" id="KXG35866">
    <property type="protein sequence ID" value="KXG35866"/>
    <property type="gene ID" value="SORBI_3002G240400"/>
</dbReference>
<dbReference type="Proteomes" id="UP000000768">
    <property type="component" value="Chromosome 2"/>
</dbReference>
<sequence>MVPRLALDKDFCSHDKSIDGENDDDFDMNSKENIASLDPHLSEDEVDEAELVKTCKHFHIGASYYKVCIRQRNDTLFTCEGSDYASKLTRVFGTMNCSGCPALHHCSRGRSMEGNIK</sequence>
<organism evidence="1 2">
    <name type="scientific">Sorghum bicolor</name>
    <name type="common">Sorghum</name>
    <name type="synonym">Sorghum vulgare</name>
    <dbReference type="NCBI Taxonomy" id="4558"/>
    <lineage>
        <taxon>Eukaryota</taxon>
        <taxon>Viridiplantae</taxon>
        <taxon>Streptophyta</taxon>
        <taxon>Embryophyta</taxon>
        <taxon>Tracheophyta</taxon>
        <taxon>Spermatophyta</taxon>
        <taxon>Magnoliopsida</taxon>
        <taxon>Liliopsida</taxon>
        <taxon>Poales</taxon>
        <taxon>Poaceae</taxon>
        <taxon>PACMAD clade</taxon>
        <taxon>Panicoideae</taxon>
        <taxon>Andropogonodae</taxon>
        <taxon>Andropogoneae</taxon>
        <taxon>Sorghinae</taxon>
        <taxon>Sorghum</taxon>
    </lineage>
</organism>
<evidence type="ECO:0000313" key="2">
    <source>
        <dbReference type="Proteomes" id="UP000000768"/>
    </source>
</evidence>
<reference evidence="1 2" key="1">
    <citation type="journal article" date="2009" name="Nature">
        <title>The Sorghum bicolor genome and the diversification of grasses.</title>
        <authorList>
            <person name="Paterson A.H."/>
            <person name="Bowers J.E."/>
            <person name="Bruggmann R."/>
            <person name="Dubchak I."/>
            <person name="Grimwood J."/>
            <person name="Gundlach H."/>
            <person name="Haberer G."/>
            <person name="Hellsten U."/>
            <person name="Mitros T."/>
            <person name="Poliakov A."/>
            <person name="Schmutz J."/>
            <person name="Spannagl M."/>
            <person name="Tang H."/>
            <person name="Wang X."/>
            <person name="Wicker T."/>
            <person name="Bharti A.K."/>
            <person name="Chapman J."/>
            <person name="Feltus F.A."/>
            <person name="Gowik U."/>
            <person name="Grigoriev I.V."/>
            <person name="Lyons E."/>
            <person name="Maher C.A."/>
            <person name="Martis M."/>
            <person name="Narechania A."/>
            <person name="Otillar R.P."/>
            <person name="Penning B.W."/>
            <person name="Salamov A.A."/>
            <person name="Wang Y."/>
            <person name="Zhang L."/>
            <person name="Carpita N.C."/>
            <person name="Freeling M."/>
            <person name="Gingle A.R."/>
            <person name="Hash C.T."/>
            <person name="Keller B."/>
            <person name="Klein P."/>
            <person name="Kresovich S."/>
            <person name="McCann M.C."/>
            <person name="Ming R."/>
            <person name="Peterson D.G."/>
            <person name="Mehboob-ur-Rahman"/>
            <person name="Ware D."/>
            <person name="Westhoff P."/>
            <person name="Mayer K.F."/>
            <person name="Messing J."/>
            <person name="Rokhsar D.S."/>
        </authorList>
    </citation>
    <scope>NUCLEOTIDE SEQUENCE [LARGE SCALE GENOMIC DNA]</scope>
    <source>
        <strain evidence="2">cv. BTx623</strain>
    </source>
</reference>
<dbReference type="AlphaFoldDB" id="A0A1B6QD67"/>
<dbReference type="EMBL" id="CM000761">
    <property type="protein sequence ID" value="KXG35866.2"/>
    <property type="molecule type" value="Genomic_DNA"/>
</dbReference>
<keyword evidence="2" id="KW-1185">Reference proteome</keyword>
<gene>
    <name evidence="1" type="ORF">SORBI_3002G240400</name>
</gene>
<dbReference type="InParanoid" id="A0A1B6QD67"/>
<protein>
    <submittedName>
        <fullName evidence="1">Uncharacterized protein</fullName>
    </submittedName>
</protein>
<accession>A0A1B6QD67</accession>